<sequence length="180" mass="19966">MVAENYVPDTATTVSEVWKAIGNTFKELATDFNIPIIVVAAIAFMSSLGTKSLWLSIFGDTVDDRVVTERSSHTPRRSPTYYWNELSCGPLRITYQPGPGYSTKPVGERIDLADYAEPGTIVAHTRSRARRRFLKRVTACPPRGKNIRPFGRNVTERHVIGHNLSTLPSTPPSSGYQTAQ</sequence>
<feature type="region of interest" description="Disordered" evidence="1">
    <location>
        <begin position="161"/>
        <end position="180"/>
    </location>
</feature>
<evidence type="ECO:0000313" key="3">
    <source>
        <dbReference type="EMBL" id="GGU53469.1"/>
    </source>
</evidence>
<keyword evidence="2" id="KW-0812">Transmembrane</keyword>
<evidence type="ECO:0000313" key="4">
    <source>
        <dbReference type="Proteomes" id="UP000649573"/>
    </source>
</evidence>
<accession>A0ABQ2UVI7</accession>
<evidence type="ECO:0000256" key="1">
    <source>
        <dbReference type="SAM" id="MobiDB-lite"/>
    </source>
</evidence>
<dbReference type="EMBL" id="BMRE01000025">
    <property type="protein sequence ID" value="GGU53469.1"/>
    <property type="molecule type" value="Genomic_DNA"/>
</dbReference>
<gene>
    <name evidence="3" type="ORF">GCM10010178_52960</name>
</gene>
<feature type="transmembrane region" description="Helical" evidence="2">
    <location>
        <begin position="32"/>
        <end position="49"/>
    </location>
</feature>
<reference evidence="4" key="1">
    <citation type="journal article" date="2019" name="Int. J. Syst. Evol. Microbiol.">
        <title>The Global Catalogue of Microorganisms (GCM) 10K type strain sequencing project: providing services to taxonomists for standard genome sequencing and annotation.</title>
        <authorList>
            <consortium name="The Broad Institute Genomics Platform"/>
            <consortium name="The Broad Institute Genome Sequencing Center for Infectious Disease"/>
            <person name="Wu L."/>
            <person name="Ma J."/>
        </authorList>
    </citation>
    <scope>NUCLEOTIDE SEQUENCE [LARGE SCALE GENOMIC DNA]</scope>
    <source>
        <strain evidence="4">JCM 3296</strain>
    </source>
</reference>
<dbReference type="Proteomes" id="UP000649573">
    <property type="component" value="Unassembled WGS sequence"/>
</dbReference>
<proteinExistence type="predicted"/>
<comment type="caution">
    <text evidence="3">The sequence shown here is derived from an EMBL/GenBank/DDBJ whole genome shotgun (WGS) entry which is preliminary data.</text>
</comment>
<keyword evidence="4" id="KW-1185">Reference proteome</keyword>
<protein>
    <submittedName>
        <fullName evidence="3">Uncharacterized protein</fullName>
    </submittedName>
</protein>
<keyword evidence="2" id="KW-1133">Transmembrane helix</keyword>
<organism evidence="3 4">
    <name type="scientific">Lentzea flava</name>
    <dbReference type="NCBI Taxonomy" id="103732"/>
    <lineage>
        <taxon>Bacteria</taxon>
        <taxon>Bacillati</taxon>
        <taxon>Actinomycetota</taxon>
        <taxon>Actinomycetes</taxon>
        <taxon>Pseudonocardiales</taxon>
        <taxon>Pseudonocardiaceae</taxon>
        <taxon>Lentzea</taxon>
    </lineage>
</organism>
<keyword evidence="2" id="KW-0472">Membrane</keyword>
<name>A0ABQ2UVI7_9PSEU</name>
<feature type="compositionally biased region" description="Low complexity" evidence="1">
    <location>
        <begin position="164"/>
        <end position="174"/>
    </location>
</feature>
<evidence type="ECO:0000256" key="2">
    <source>
        <dbReference type="SAM" id="Phobius"/>
    </source>
</evidence>